<name>A0A915LT83_MELJA</name>
<feature type="compositionally biased region" description="Acidic residues" evidence="1">
    <location>
        <begin position="11"/>
        <end position="24"/>
    </location>
</feature>
<dbReference type="Proteomes" id="UP000887561">
    <property type="component" value="Unplaced"/>
</dbReference>
<organism evidence="2 3">
    <name type="scientific">Meloidogyne javanica</name>
    <name type="common">Root-knot nematode worm</name>
    <dbReference type="NCBI Taxonomy" id="6303"/>
    <lineage>
        <taxon>Eukaryota</taxon>
        <taxon>Metazoa</taxon>
        <taxon>Ecdysozoa</taxon>
        <taxon>Nematoda</taxon>
        <taxon>Chromadorea</taxon>
        <taxon>Rhabditida</taxon>
        <taxon>Tylenchina</taxon>
        <taxon>Tylenchomorpha</taxon>
        <taxon>Tylenchoidea</taxon>
        <taxon>Meloidogynidae</taxon>
        <taxon>Meloidogyninae</taxon>
        <taxon>Meloidogyne</taxon>
        <taxon>Meloidogyne incognita group</taxon>
    </lineage>
</organism>
<dbReference type="WBParaSite" id="scaffold18823_cov180.g19046">
    <property type="protein sequence ID" value="scaffold18823_cov180.g19046"/>
    <property type="gene ID" value="scaffold18823_cov180.g19046"/>
</dbReference>
<evidence type="ECO:0000313" key="3">
    <source>
        <dbReference type="WBParaSite" id="scaffold18823_cov180.g19046"/>
    </source>
</evidence>
<reference evidence="3" key="1">
    <citation type="submission" date="2022-11" db="UniProtKB">
        <authorList>
            <consortium name="WormBaseParasite"/>
        </authorList>
    </citation>
    <scope>IDENTIFICATION</scope>
</reference>
<evidence type="ECO:0000313" key="2">
    <source>
        <dbReference type="Proteomes" id="UP000887561"/>
    </source>
</evidence>
<feature type="region of interest" description="Disordered" evidence="1">
    <location>
        <begin position="1"/>
        <end position="24"/>
    </location>
</feature>
<evidence type="ECO:0000256" key="1">
    <source>
        <dbReference type="SAM" id="MobiDB-lite"/>
    </source>
</evidence>
<dbReference type="AlphaFoldDB" id="A0A915LT83"/>
<protein>
    <submittedName>
        <fullName evidence="3">Uncharacterized protein</fullName>
    </submittedName>
</protein>
<accession>A0A915LT83</accession>
<keyword evidence="2" id="KW-1185">Reference proteome</keyword>
<proteinExistence type="predicted"/>
<sequence length="24" mass="2437">KPKFAAADESVSSEEGADAVVVDD</sequence>